<dbReference type="SUPFAM" id="SSF143865">
    <property type="entry name" value="CorA soluble domain-like"/>
    <property type="match status" value="1"/>
</dbReference>
<sequence>MATLLVPEQSAPAPPAASPTSPKLSRQRSAASVDSNASAPASVDTLGRKRTTRQARSNTITAYHEPEHVTEHEHFQPGAEPGVDTSAEDDKIPAHLKKLKNECEINIIDFSDDNVSRIRCDNQSLAKALEIPRGDEFPCRWISVNGLSWDVIRLLGNKYNLHRLAVEDLVHTKTRTKVDWYADHAFIVLTLQKLVRMHQHKGRHEKCSCADGDSSSDDDDEEFDGKSEKHSPRRHRTWRWWRKSPPPGVLPTYLDRDHDGKIDEYVNAHSGLSEKSPIKSIRTLHRYESAQIPEHTAWMEKHSALAQEDLAVSVEQVSIFLLNDNSVISFFEHSAEDVEEPILERLHSQETMLRRSCDASLITQAIIDAIVDLAVPVRDAYNKSRKELQIDAMTNPNIRTSRALHIFGEEIDMLQNLFKPIVHLVNSLRDHGAPPSPAIATSEHPTGGNSGSEQTIPRHSKHLDRDREGRPYSASVSITPLAHTYFGDVLDHCITMIAALEQMDASANNISTLIFNTVGANTNRYMFVLAMVTVFFAPLTFISGYFGMNFASGSGLKHPFGFFWVVAAPALVVFMLLVFGVMLWEQIGTWGTRRGMKAGLRIARPRSRR</sequence>
<evidence type="ECO:0000313" key="10">
    <source>
        <dbReference type="EMBL" id="KAF2216365.1"/>
    </source>
</evidence>
<feature type="transmembrane region" description="Helical" evidence="9">
    <location>
        <begin position="525"/>
        <end position="548"/>
    </location>
</feature>
<proteinExistence type="inferred from homology"/>
<comment type="subcellular location">
    <subcellularLocation>
        <location evidence="1">Cell membrane</location>
        <topology evidence="1">Multi-pass membrane protein</topology>
    </subcellularLocation>
</comment>
<accession>A0A6A6FS91</accession>
<keyword evidence="6 9" id="KW-1133">Transmembrane helix</keyword>
<dbReference type="PANTHER" id="PTHR46494">
    <property type="entry name" value="CORA FAMILY METAL ION TRANSPORTER (EUROFUNG)"/>
    <property type="match status" value="1"/>
</dbReference>
<keyword evidence="3" id="KW-0813">Transport</keyword>
<organism evidence="10 11">
    <name type="scientific">Cercospora zeae-maydis SCOH1-5</name>
    <dbReference type="NCBI Taxonomy" id="717836"/>
    <lineage>
        <taxon>Eukaryota</taxon>
        <taxon>Fungi</taxon>
        <taxon>Dikarya</taxon>
        <taxon>Ascomycota</taxon>
        <taxon>Pezizomycotina</taxon>
        <taxon>Dothideomycetes</taxon>
        <taxon>Dothideomycetidae</taxon>
        <taxon>Mycosphaerellales</taxon>
        <taxon>Mycosphaerellaceae</taxon>
        <taxon>Cercospora</taxon>
    </lineage>
</organism>
<feature type="region of interest" description="Disordered" evidence="8">
    <location>
        <begin position="205"/>
        <end position="230"/>
    </location>
</feature>
<dbReference type="AlphaFoldDB" id="A0A6A6FS91"/>
<reference evidence="10" key="1">
    <citation type="journal article" date="2020" name="Stud. Mycol.">
        <title>101 Dothideomycetes genomes: a test case for predicting lifestyles and emergence of pathogens.</title>
        <authorList>
            <person name="Haridas S."/>
            <person name="Albert R."/>
            <person name="Binder M."/>
            <person name="Bloem J."/>
            <person name="Labutti K."/>
            <person name="Salamov A."/>
            <person name="Andreopoulos B."/>
            <person name="Baker S."/>
            <person name="Barry K."/>
            <person name="Bills G."/>
            <person name="Bluhm B."/>
            <person name="Cannon C."/>
            <person name="Castanera R."/>
            <person name="Culley D."/>
            <person name="Daum C."/>
            <person name="Ezra D."/>
            <person name="Gonzalez J."/>
            <person name="Henrissat B."/>
            <person name="Kuo A."/>
            <person name="Liang C."/>
            <person name="Lipzen A."/>
            <person name="Lutzoni F."/>
            <person name="Magnuson J."/>
            <person name="Mondo S."/>
            <person name="Nolan M."/>
            <person name="Ohm R."/>
            <person name="Pangilinan J."/>
            <person name="Park H.-J."/>
            <person name="Ramirez L."/>
            <person name="Alfaro M."/>
            <person name="Sun H."/>
            <person name="Tritt A."/>
            <person name="Yoshinaga Y."/>
            <person name="Zwiers L.-H."/>
            <person name="Turgeon B."/>
            <person name="Goodwin S."/>
            <person name="Spatafora J."/>
            <person name="Crous P."/>
            <person name="Grigoriev I."/>
        </authorList>
    </citation>
    <scope>NUCLEOTIDE SEQUENCE</scope>
    <source>
        <strain evidence="10">SCOH1-5</strain>
    </source>
</reference>
<dbReference type="Gene3D" id="1.20.58.340">
    <property type="entry name" value="Magnesium transport protein CorA, transmembrane region"/>
    <property type="match status" value="2"/>
</dbReference>
<feature type="region of interest" description="Disordered" evidence="8">
    <location>
        <begin position="1"/>
        <end position="88"/>
    </location>
</feature>
<feature type="compositionally biased region" description="Basic and acidic residues" evidence="8">
    <location>
        <begin position="64"/>
        <end position="75"/>
    </location>
</feature>
<dbReference type="GO" id="GO:0015087">
    <property type="term" value="F:cobalt ion transmembrane transporter activity"/>
    <property type="evidence" value="ECO:0007669"/>
    <property type="project" value="TreeGrafter"/>
</dbReference>
<evidence type="ECO:0000256" key="8">
    <source>
        <dbReference type="SAM" id="MobiDB-lite"/>
    </source>
</evidence>
<evidence type="ECO:0000256" key="5">
    <source>
        <dbReference type="ARBA" id="ARBA00022692"/>
    </source>
</evidence>
<evidence type="ECO:0000256" key="1">
    <source>
        <dbReference type="ARBA" id="ARBA00004651"/>
    </source>
</evidence>
<feature type="compositionally biased region" description="Acidic residues" evidence="8">
    <location>
        <begin position="214"/>
        <end position="223"/>
    </location>
</feature>
<evidence type="ECO:0000256" key="7">
    <source>
        <dbReference type="ARBA" id="ARBA00023136"/>
    </source>
</evidence>
<evidence type="ECO:0000256" key="4">
    <source>
        <dbReference type="ARBA" id="ARBA00022475"/>
    </source>
</evidence>
<dbReference type="Pfam" id="PF01544">
    <property type="entry name" value="CorA"/>
    <property type="match status" value="1"/>
</dbReference>
<dbReference type="InterPro" id="IPR045861">
    <property type="entry name" value="CorA_cytoplasmic_dom"/>
</dbReference>
<dbReference type="PANTHER" id="PTHR46494:SF1">
    <property type="entry name" value="CORA FAMILY METAL ION TRANSPORTER (EUROFUNG)"/>
    <property type="match status" value="1"/>
</dbReference>
<keyword evidence="4" id="KW-1003">Cell membrane</keyword>
<keyword evidence="11" id="KW-1185">Reference proteome</keyword>
<feature type="compositionally biased region" description="Polar residues" evidence="8">
    <location>
        <begin position="23"/>
        <end position="39"/>
    </location>
</feature>
<dbReference type="SUPFAM" id="SSF144083">
    <property type="entry name" value="Magnesium transport protein CorA, transmembrane region"/>
    <property type="match status" value="1"/>
</dbReference>
<dbReference type="OrthoDB" id="165352at2759"/>
<evidence type="ECO:0000256" key="6">
    <source>
        <dbReference type="ARBA" id="ARBA00022989"/>
    </source>
</evidence>
<gene>
    <name evidence="10" type="ORF">CERZMDRAFT_33131</name>
</gene>
<dbReference type="EMBL" id="ML992664">
    <property type="protein sequence ID" value="KAF2216365.1"/>
    <property type="molecule type" value="Genomic_DNA"/>
</dbReference>
<dbReference type="GO" id="GO:0005886">
    <property type="term" value="C:plasma membrane"/>
    <property type="evidence" value="ECO:0007669"/>
    <property type="project" value="UniProtKB-SubCell"/>
</dbReference>
<dbReference type="Gene3D" id="3.30.460.20">
    <property type="entry name" value="CorA soluble domain-like"/>
    <property type="match status" value="1"/>
</dbReference>
<comment type="similarity">
    <text evidence="2">Belongs to the CorA metal ion transporter (MIT) (TC 1.A.35) family.</text>
</comment>
<evidence type="ECO:0000313" key="11">
    <source>
        <dbReference type="Proteomes" id="UP000799539"/>
    </source>
</evidence>
<dbReference type="InterPro" id="IPR002523">
    <property type="entry name" value="MgTranspt_CorA/ZnTranspt_ZntB"/>
</dbReference>
<keyword evidence="5 9" id="KW-0812">Transmembrane</keyword>
<feature type="transmembrane region" description="Helical" evidence="9">
    <location>
        <begin position="560"/>
        <end position="584"/>
    </location>
</feature>
<dbReference type="Proteomes" id="UP000799539">
    <property type="component" value="Unassembled WGS sequence"/>
</dbReference>
<dbReference type="GO" id="GO:0015095">
    <property type="term" value="F:magnesium ion transmembrane transporter activity"/>
    <property type="evidence" value="ECO:0007669"/>
    <property type="project" value="TreeGrafter"/>
</dbReference>
<evidence type="ECO:0000256" key="9">
    <source>
        <dbReference type="SAM" id="Phobius"/>
    </source>
</evidence>
<feature type="region of interest" description="Disordered" evidence="8">
    <location>
        <begin position="432"/>
        <end position="471"/>
    </location>
</feature>
<evidence type="ECO:0000256" key="3">
    <source>
        <dbReference type="ARBA" id="ARBA00022448"/>
    </source>
</evidence>
<dbReference type="InterPro" id="IPR045863">
    <property type="entry name" value="CorA_TM1_TM2"/>
</dbReference>
<evidence type="ECO:0008006" key="12">
    <source>
        <dbReference type="Google" id="ProtNLM"/>
    </source>
</evidence>
<evidence type="ECO:0000256" key="2">
    <source>
        <dbReference type="ARBA" id="ARBA00009765"/>
    </source>
</evidence>
<dbReference type="GO" id="GO:0050897">
    <property type="term" value="F:cobalt ion binding"/>
    <property type="evidence" value="ECO:0007669"/>
    <property type="project" value="TreeGrafter"/>
</dbReference>
<dbReference type="GO" id="GO:0000287">
    <property type="term" value="F:magnesium ion binding"/>
    <property type="evidence" value="ECO:0007669"/>
    <property type="project" value="TreeGrafter"/>
</dbReference>
<keyword evidence="7 9" id="KW-0472">Membrane</keyword>
<protein>
    <recommendedName>
        <fullName evidence="12">Cora superfamily</fullName>
    </recommendedName>
</protein>
<name>A0A6A6FS91_9PEZI</name>